<dbReference type="PANTHER" id="PTHR43146">
    <property type="entry name" value="CANCER-RELATED NUCLEOSIDE-TRIPHOSPHATASE"/>
    <property type="match status" value="1"/>
</dbReference>
<dbReference type="SUPFAM" id="SSF52540">
    <property type="entry name" value="P-loop containing nucleoside triphosphate hydrolases"/>
    <property type="match status" value="1"/>
</dbReference>
<evidence type="ECO:0000313" key="4">
    <source>
        <dbReference type="EMBL" id="CAD7223421.1"/>
    </source>
</evidence>
<keyword evidence="3" id="KW-0067">ATP-binding</keyword>
<evidence type="ECO:0000256" key="3">
    <source>
        <dbReference type="ARBA" id="ARBA00022840"/>
    </source>
</evidence>
<reference evidence="4" key="1">
    <citation type="submission" date="2020-11" db="EMBL/GenBank/DDBJ databases">
        <authorList>
            <person name="Tran Van P."/>
        </authorList>
    </citation>
    <scope>NUCLEOTIDE SEQUENCE</scope>
</reference>
<evidence type="ECO:0000256" key="1">
    <source>
        <dbReference type="ARBA" id="ARBA00022741"/>
    </source>
</evidence>
<gene>
    <name evidence="4" type="ORF">CTOB1V02_LOCUS1405</name>
</gene>
<dbReference type="InterPro" id="IPR003593">
    <property type="entry name" value="AAA+_ATPase"/>
</dbReference>
<keyword evidence="1" id="KW-0547">Nucleotide-binding</keyword>
<organism evidence="4">
    <name type="scientific">Cyprideis torosa</name>
    <dbReference type="NCBI Taxonomy" id="163714"/>
    <lineage>
        <taxon>Eukaryota</taxon>
        <taxon>Metazoa</taxon>
        <taxon>Ecdysozoa</taxon>
        <taxon>Arthropoda</taxon>
        <taxon>Crustacea</taxon>
        <taxon>Oligostraca</taxon>
        <taxon>Ostracoda</taxon>
        <taxon>Podocopa</taxon>
        <taxon>Podocopida</taxon>
        <taxon>Cytherocopina</taxon>
        <taxon>Cytheroidea</taxon>
        <taxon>Cytherideidae</taxon>
        <taxon>Cyprideis</taxon>
    </lineage>
</organism>
<dbReference type="GO" id="GO:0005524">
    <property type="term" value="F:ATP binding"/>
    <property type="evidence" value="ECO:0007669"/>
    <property type="project" value="UniProtKB-KW"/>
</dbReference>
<dbReference type="InterPro" id="IPR004948">
    <property type="entry name" value="Nuc-triphosphatase_THEP1"/>
</dbReference>
<sequence>MGPKHILLTGSPGVGKTTLVEKVVELCRRSNVPVEGFFTREVRGSGGRRVGFDIITLDGQTGPLARIDPTLRGPTVGQYTVTLDSLESLTLPLLLKADMGGILVIDEIGKMELYSKRFTTTVRKAFADPAGARILATIPVKGLHSLPLVEELRSRPDVRVVEVSRQNRDSLDHKLFTLLQANSTDKNASNE</sequence>
<dbReference type="InterPro" id="IPR027417">
    <property type="entry name" value="P-loop_NTPase"/>
</dbReference>
<keyword evidence="2" id="KW-0378">Hydrolase</keyword>
<dbReference type="AlphaFoldDB" id="A0A7R8W6S4"/>
<dbReference type="Pfam" id="PF03266">
    <property type="entry name" value="NTPase_1"/>
    <property type="match status" value="1"/>
</dbReference>
<evidence type="ECO:0000256" key="2">
    <source>
        <dbReference type="ARBA" id="ARBA00022801"/>
    </source>
</evidence>
<dbReference type="GO" id="GO:0017111">
    <property type="term" value="F:ribonucleoside triphosphate phosphatase activity"/>
    <property type="evidence" value="ECO:0007669"/>
    <property type="project" value="InterPro"/>
</dbReference>
<name>A0A7R8W6S4_9CRUS</name>
<accession>A0A7R8W6S4</accession>
<dbReference type="Gene3D" id="3.40.50.300">
    <property type="entry name" value="P-loop containing nucleotide triphosphate hydrolases"/>
    <property type="match status" value="1"/>
</dbReference>
<dbReference type="SMART" id="SM00382">
    <property type="entry name" value="AAA"/>
    <property type="match status" value="1"/>
</dbReference>
<proteinExistence type="inferred from homology"/>
<protein>
    <submittedName>
        <fullName evidence="4">Uncharacterized protein</fullName>
    </submittedName>
</protein>
<dbReference type="NCBIfam" id="NF010248">
    <property type="entry name" value="PRK13695.1"/>
    <property type="match status" value="1"/>
</dbReference>
<dbReference type="HAMAP" id="MF_00796">
    <property type="entry name" value="NTPase_1"/>
    <property type="match status" value="1"/>
</dbReference>
<dbReference type="PANTHER" id="PTHR43146:SF1">
    <property type="entry name" value="CANCER-RELATED NUCLEOSIDE-TRIPHOSPHATASE"/>
    <property type="match status" value="1"/>
</dbReference>
<dbReference type="EMBL" id="OB660197">
    <property type="protein sequence ID" value="CAD7223421.1"/>
    <property type="molecule type" value="Genomic_DNA"/>
</dbReference>